<dbReference type="AlphaFoldDB" id="A0A1N7EHJ9"/>
<dbReference type="CDD" id="cd00090">
    <property type="entry name" value="HTH_ARSR"/>
    <property type="match status" value="1"/>
</dbReference>
<accession>A0A1N7EHJ9</accession>
<name>A0A1N7EHJ9_9EURY</name>
<gene>
    <name evidence="3" type="ORF">SAMN05421858_4252</name>
</gene>
<dbReference type="EMBL" id="FTNO01000006">
    <property type="protein sequence ID" value="SIR87547.1"/>
    <property type="molecule type" value="Genomic_DNA"/>
</dbReference>
<protein>
    <recommendedName>
        <fullName evidence="5">Helix-turn-helix domain-containing protein</fullName>
    </recommendedName>
</protein>
<proteinExistence type="predicted"/>
<dbReference type="InterPro" id="IPR036388">
    <property type="entry name" value="WH-like_DNA-bd_sf"/>
</dbReference>
<feature type="domain" description="DUF7351" evidence="2">
    <location>
        <begin position="112"/>
        <end position="290"/>
    </location>
</feature>
<evidence type="ECO:0000313" key="3">
    <source>
        <dbReference type="EMBL" id="SIR87547.1"/>
    </source>
</evidence>
<dbReference type="Proteomes" id="UP000186914">
    <property type="component" value="Unassembled WGS sequence"/>
</dbReference>
<organism evidence="3 4">
    <name type="scientific">Haladaptatus litoreus</name>
    <dbReference type="NCBI Taxonomy" id="553468"/>
    <lineage>
        <taxon>Archaea</taxon>
        <taxon>Methanobacteriati</taxon>
        <taxon>Methanobacteriota</taxon>
        <taxon>Stenosarchaea group</taxon>
        <taxon>Halobacteria</taxon>
        <taxon>Halobacteriales</taxon>
        <taxon>Haladaptataceae</taxon>
        <taxon>Haladaptatus</taxon>
    </lineage>
</organism>
<evidence type="ECO:0000313" key="4">
    <source>
        <dbReference type="Proteomes" id="UP000186914"/>
    </source>
</evidence>
<feature type="domain" description="DUF7347" evidence="1">
    <location>
        <begin position="15"/>
        <end position="94"/>
    </location>
</feature>
<evidence type="ECO:0000259" key="2">
    <source>
        <dbReference type="Pfam" id="PF24042"/>
    </source>
</evidence>
<evidence type="ECO:0008006" key="5">
    <source>
        <dbReference type="Google" id="ProtNLM"/>
    </source>
</evidence>
<dbReference type="InterPro" id="IPR011991">
    <property type="entry name" value="ArsR-like_HTH"/>
</dbReference>
<dbReference type="InterPro" id="IPR055771">
    <property type="entry name" value="DUF7347"/>
</dbReference>
<dbReference type="InterPro" id="IPR036390">
    <property type="entry name" value="WH_DNA-bd_sf"/>
</dbReference>
<dbReference type="Pfam" id="PF24038">
    <property type="entry name" value="DUF7347"/>
    <property type="match status" value="1"/>
</dbReference>
<sequence length="297" mass="34311">MVADQSAEITEEVIEAIASLGNETRLEILFALYEPEWEHHEWHMMTFTELYDAVDVGSSSQFSYHLDRLIGKFICETPEGYRLTYSGNKIARVINSGVYESTSKFESHELTGTCLFCENESLLAALEDERFTIRCTSCDAILITDFFPRSQTRYRSTSEIIESFGHHIWSMCMLLQKRICPECFGYVDRFVDVYEHNGKTRPIHVNSCRECGVVLSIPIEVSIIFHPAVLHLFWEHDVLLLDIPLWEFFGYIVSDVIEVDIVSSDPFEADFEITLDNKMLSLHVDEQMTVTSWQNDE</sequence>
<dbReference type="SUPFAM" id="SSF46785">
    <property type="entry name" value="Winged helix' DNA-binding domain"/>
    <property type="match status" value="1"/>
</dbReference>
<dbReference type="InterPro" id="IPR055775">
    <property type="entry name" value="DUF7351"/>
</dbReference>
<keyword evidence="4" id="KW-1185">Reference proteome</keyword>
<dbReference type="RefSeq" id="WP_076432394.1">
    <property type="nucleotide sequence ID" value="NZ_FTNO01000006.1"/>
</dbReference>
<dbReference type="Pfam" id="PF24042">
    <property type="entry name" value="DUF7351"/>
    <property type="match status" value="1"/>
</dbReference>
<dbReference type="OrthoDB" id="8482at2157"/>
<dbReference type="Gene3D" id="1.10.10.10">
    <property type="entry name" value="Winged helix-like DNA-binding domain superfamily/Winged helix DNA-binding domain"/>
    <property type="match status" value="1"/>
</dbReference>
<evidence type="ECO:0000259" key="1">
    <source>
        <dbReference type="Pfam" id="PF24038"/>
    </source>
</evidence>
<reference evidence="4" key="1">
    <citation type="submission" date="2017-01" db="EMBL/GenBank/DDBJ databases">
        <authorList>
            <person name="Varghese N."/>
            <person name="Submissions S."/>
        </authorList>
    </citation>
    <scope>NUCLEOTIDE SEQUENCE [LARGE SCALE GENOMIC DNA]</scope>
    <source>
        <strain evidence="4">CGMCC 1.7737</strain>
    </source>
</reference>